<dbReference type="InterPro" id="IPR027443">
    <property type="entry name" value="IPNS-like_sf"/>
</dbReference>
<keyword evidence="6" id="KW-1185">Reference proteome</keyword>
<dbReference type="AlphaFoldDB" id="A0A7N0V5L0"/>
<keyword evidence="1" id="KW-0479">Metal-binding</keyword>
<protein>
    <recommendedName>
        <fullName evidence="4">Non-haem dioxygenase N-terminal domain-containing protein</fullName>
    </recommendedName>
</protein>
<keyword evidence="2" id="KW-0560">Oxidoreductase</keyword>
<dbReference type="InterPro" id="IPR026992">
    <property type="entry name" value="DIOX_N"/>
</dbReference>
<evidence type="ECO:0000256" key="2">
    <source>
        <dbReference type="ARBA" id="ARBA00023002"/>
    </source>
</evidence>
<keyword evidence="3" id="KW-0408">Iron</keyword>
<evidence type="ECO:0000259" key="4">
    <source>
        <dbReference type="Pfam" id="PF14226"/>
    </source>
</evidence>
<proteinExistence type="predicted"/>
<dbReference type="PANTHER" id="PTHR10209">
    <property type="entry name" value="OXIDOREDUCTASE, 2OG-FE II OXYGENASE FAMILY PROTEIN"/>
    <property type="match status" value="1"/>
</dbReference>
<accession>A0A7N0V5L0</accession>
<dbReference type="GO" id="GO:0016491">
    <property type="term" value="F:oxidoreductase activity"/>
    <property type="evidence" value="ECO:0007669"/>
    <property type="project" value="UniProtKB-KW"/>
</dbReference>
<dbReference type="Pfam" id="PF14226">
    <property type="entry name" value="DIOX_N"/>
    <property type="match status" value="1"/>
</dbReference>
<reference evidence="5" key="1">
    <citation type="submission" date="2021-01" db="UniProtKB">
        <authorList>
            <consortium name="EnsemblPlants"/>
        </authorList>
    </citation>
    <scope>IDENTIFICATION</scope>
</reference>
<evidence type="ECO:0000313" key="5">
    <source>
        <dbReference type="EnsemblPlants" id="Kaladp0102s0013.1.v1.1"/>
    </source>
</evidence>
<name>A0A7N0V5L0_KALFE</name>
<sequence>MVSSDPDSGRISELRAFDETKLGVKGLVDAGITEVPRIFIQPDDGIQVAPPQARFSFPLIDLEAISKDPESRKRVVEEVRDASESWGFFHVTNHGIPKQVLEEMIRGVRRFFEQDDEVRKGWYSRDESTRKVVYNSNFDLYSAPSANWRDTMFVAMAPNPPEPEDLPETCRMWIASFSDIPAITIGKSSNSSARLLVRAANEPSRAEYWLVRARLD</sequence>
<evidence type="ECO:0000256" key="1">
    <source>
        <dbReference type="ARBA" id="ARBA00022723"/>
    </source>
</evidence>
<evidence type="ECO:0000313" key="6">
    <source>
        <dbReference type="Proteomes" id="UP000594263"/>
    </source>
</evidence>
<dbReference type="Proteomes" id="UP000594263">
    <property type="component" value="Unplaced"/>
</dbReference>
<dbReference type="OMA" id="WKMSISV"/>
<dbReference type="PANTHER" id="PTHR10209:SF841">
    <property type="entry name" value="1-AMINOCYCLOPROPANE-1-CARBOXYLATE OXIDASE HOMOLOG 1-LIKE"/>
    <property type="match status" value="1"/>
</dbReference>
<dbReference type="EnsemblPlants" id="Kaladp0102s0013.1.v1.1">
    <property type="protein sequence ID" value="Kaladp0102s0013.1.v1.1"/>
    <property type="gene ID" value="Kaladp0102s0013.v1.1"/>
</dbReference>
<organism evidence="5 6">
    <name type="scientific">Kalanchoe fedtschenkoi</name>
    <name type="common">Lavender scallops</name>
    <name type="synonym">South American air plant</name>
    <dbReference type="NCBI Taxonomy" id="63787"/>
    <lineage>
        <taxon>Eukaryota</taxon>
        <taxon>Viridiplantae</taxon>
        <taxon>Streptophyta</taxon>
        <taxon>Embryophyta</taxon>
        <taxon>Tracheophyta</taxon>
        <taxon>Spermatophyta</taxon>
        <taxon>Magnoliopsida</taxon>
        <taxon>eudicotyledons</taxon>
        <taxon>Gunneridae</taxon>
        <taxon>Pentapetalae</taxon>
        <taxon>Saxifragales</taxon>
        <taxon>Crassulaceae</taxon>
        <taxon>Kalanchoe</taxon>
    </lineage>
</organism>
<evidence type="ECO:0000256" key="3">
    <source>
        <dbReference type="ARBA" id="ARBA00023004"/>
    </source>
</evidence>
<dbReference type="GO" id="GO:0046872">
    <property type="term" value="F:metal ion binding"/>
    <property type="evidence" value="ECO:0007669"/>
    <property type="project" value="UniProtKB-KW"/>
</dbReference>
<feature type="domain" description="Non-haem dioxygenase N-terminal" evidence="4">
    <location>
        <begin position="58"/>
        <end position="163"/>
    </location>
</feature>
<dbReference type="Gene3D" id="2.60.120.330">
    <property type="entry name" value="B-lactam Antibiotic, Isopenicillin N Synthase, Chain"/>
    <property type="match status" value="1"/>
</dbReference>
<dbReference type="Gramene" id="Kaladp0102s0013.1.v1.1">
    <property type="protein sequence ID" value="Kaladp0102s0013.1.v1.1"/>
    <property type="gene ID" value="Kaladp0102s0013.v1.1"/>
</dbReference>
<dbReference type="SUPFAM" id="SSF51197">
    <property type="entry name" value="Clavaminate synthase-like"/>
    <property type="match status" value="1"/>
</dbReference>